<dbReference type="Proteomes" id="UP000000768">
    <property type="component" value="Chromosome 9"/>
</dbReference>
<keyword evidence="2" id="KW-1185">Reference proteome</keyword>
<dbReference type="Gramene" id="KXG22493">
    <property type="protein sequence ID" value="KXG22493"/>
    <property type="gene ID" value="SORBI_3009G223000"/>
</dbReference>
<accession>A0A1B6PA18</accession>
<organism evidence="1 2">
    <name type="scientific">Sorghum bicolor</name>
    <name type="common">Sorghum</name>
    <name type="synonym">Sorghum vulgare</name>
    <dbReference type="NCBI Taxonomy" id="4558"/>
    <lineage>
        <taxon>Eukaryota</taxon>
        <taxon>Viridiplantae</taxon>
        <taxon>Streptophyta</taxon>
        <taxon>Embryophyta</taxon>
        <taxon>Tracheophyta</taxon>
        <taxon>Spermatophyta</taxon>
        <taxon>Magnoliopsida</taxon>
        <taxon>Liliopsida</taxon>
        <taxon>Poales</taxon>
        <taxon>Poaceae</taxon>
        <taxon>PACMAD clade</taxon>
        <taxon>Panicoideae</taxon>
        <taxon>Andropogonodae</taxon>
        <taxon>Andropogoneae</taxon>
        <taxon>Sorghinae</taxon>
        <taxon>Sorghum</taxon>
    </lineage>
</organism>
<dbReference type="InParanoid" id="A0A1B6PA18"/>
<proteinExistence type="predicted"/>
<dbReference type="AlphaFoldDB" id="A0A1B6PA18"/>
<sequence>MVQPFCTLAPHLVEHLPTRSPNSRYFAQPLLPQIPHGFSAPPTSRQIRCTSSLPPSNPSKALWPPLAIGFQIYHVEFFEIQT</sequence>
<reference evidence="1 2" key="1">
    <citation type="journal article" date="2009" name="Nature">
        <title>The Sorghum bicolor genome and the diversification of grasses.</title>
        <authorList>
            <person name="Paterson A.H."/>
            <person name="Bowers J.E."/>
            <person name="Bruggmann R."/>
            <person name="Dubchak I."/>
            <person name="Grimwood J."/>
            <person name="Gundlach H."/>
            <person name="Haberer G."/>
            <person name="Hellsten U."/>
            <person name="Mitros T."/>
            <person name="Poliakov A."/>
            <person name="Schmutz J."/>
            <person name="Spannagl M."/>
            <person name="Tang H."/>
            <person name="Wang X."/>
            <person name="Wicker T."/>
            <person name="Bharti A.K."/>
            <person name="Chapman J."/>
            <person name="Feltus F.A."/>
            <person name="Gowik U."/>
            <person name="Grigoriev I.V."/>
            <person name="Lyons E."/>
            <person name="Maher C.A."/>
            <person name="Martis M."/>
            <person name="Narechania A."/>
            <person name="Otillar R.P."/>
            <person name="Penning B.W."/>
            <person name="Salamov A.A."/>
            <person name="Wang Y."/>
            <person name="Zhang L."/>
            <person name="Carpita N.C."/>
            <person name="Freeling M."/>
            <person name="Gingle A.R."/>
            <person name="Hash C.T."/>
            <person name="Keller B."/>
            <person name="Klein P."/>
            <person name="Kresovich S."/>
            <person name="McCann M.C."/>
            <person name="Ming R."/>
            <person name="Peterson D.G."/>
            <person name="Mehboob-ur-Rahman"/>
            <person name="Ware D."/>
            <person name="Westhoff P."/>
            <person name="Mayer K.F."/>
            <person name="Messing J."/>
            <person name="Rokhsar D.S."/>
        </authorList>
    </citation>
    <scope>NUCLEOTIDE SEQUENCE [LARGE SCALE GENOMIC DNA]</scope>
    <source>
        <strain evidence="2">cv. BTx623</strain>
    </source>
</reference>
<reference evidence="2" key="2">
    <citation type="journal article" date="2018" name="Plant J.">
        <title>The Sorghum bicolor reference genome: improved assembly, gene annotations, a transcriptome atlas, and signatures of genome organization.</title>
        <authorList>
            <person name="McCormick R.F."/>
            <person name="Truong S.K."/>
            <person name="Sreedasyam A."/>
            <person name="Jenkins J."/>
            <person name="Shu S."/>
            <person name="Sims D."/>
            <person name="Kennedy M."/>
            <person name="Amirebrahimi M."/>
            <person name="Weers B.D."/>
            <person name="McKinley B."/>
            <person name="Mattison A."/>
            <person name="Morishige D.T."/>
            <person name="Grimwood J."/>
            <person name="Schmutz J."/>
            <person name="Mullet J.E."/>
        </authorList>
    </citation>
    <scope>NUCLEOTIDE SEQUENCE [LARGE SCALE GENOMIC DNA]</scope>
    <source>
        <strain evidence="2">cv. BTx623</strain>
    </source>
</reference>
<evidence type="ECO:0000313" key="1">
    <source>
        <dbReference type="EMBL" id="KXG22493.1"/>
    </source>
</evidence>
<dbReference type="EMBL" id="CM000768">
    <property type="protein sequence ID" value="KXG22493.1"/>
    <property type="molecule type" value="Genomic_DNA"/>
</dbReference>
<name>A0A1B6PA18_SORBI</name>
<protein>
    <submittedName>
        <fullName evidence="1">Uncharacterized protein</fullName>
    </submittedName>
</protein>
<gene>
    <name evidence="1" type="ORF">SORBI_3009G223000</name>
</gene>
<evidence type="ECO:0000313" key="2">
    <source>
        <dbReference type="Proteomes" id="UP000000768"/>
    </source>
</evidence>